<gene>
    <name evidence="11" type="ORF">SAMN02746065_10415</name>
</gene>
<keyword evidence="8 9" id="KW-0472">Membrane</keyword>
<evidence type="ECO:0000256" key="8">
    <source>
        <dbReference type="ARBA" id="ARBA00023136"/>
    </source>
</evidence>
<dbReference type="Proteomes" id="UP000192418">
    <property type="component" value="Unassembled WGS sequence"/>
</dbReference>
<evidence type="ECO:0000313" key="11">
    <source>
        <dbReference type="EMBL" id="SMC54400.1"/>
    </source>
</evidence>
<dbReference type="InterPro" id="IPR010065">
    <property type="entry name" value="AA_ABC_transptr_permease_3TM"/>
</dbReference>
<feature type="domain" description="ABC transmembrane type-1" evidence="10">
    <location>
        <begin position="19"/>
        <end position="219"/>
    </location>
</feature>
<accession>A0A1W2A178</accession>
<dbReference type="GO" id="GO:0043190">
    <property type="term" value="C:ATP-binding cassette (ABC) transporter complex"/>
    <property type="evidence" value="ECO:0007669"/>
    <property type="project" value="InterPro"/>
</dbReference>
<sequence length="234" mass="26089">MMDFFNNVFSWLPELLAATPLTLILTLVAGIFGLVFGTLLALARLSNILILSVPANMFMFVMRGTPLLVQLYLIYYGLGQILPGTWVRHSVLWPYLRDGFTYAVIALSMNQAAYNGEVLRGALRSIPKGQIEASMAMGMTNLQILQRVRLPLAFRDCLPVLTSDIIILLKSTALVSTITVLELMGTARMIQRESLQIYEPLIACGLVYFAVVMVLTNIMRPVESRLTRFRKGNA</sequence>
<evidence type="ECO:0000256" key="2">
    <source>
        <dbReference type="ARBA" id="ARBA00010072"/>
    </source>
</evidence>
<dbReference type="Gene3D" id="1.10.3720.10">
    <property type="entry name" value="MetI-like"/>
    <property type="match status" value="1"/>
</dbReference>
<reference evidence="11 12" key="1">
    <citation type="submission" date="2017-04" db="EMBL/GenBank/DDBJ databases">
        <authorList>
            <person name="Afonso C.L."/>
            <person name="Miller P.J."/>
            <person name="Scott M.A."/>
            <person name="Spackman E."/>
            <person name="Goraichik I."/>
            <person name="Dimitrov K.M."/>
            <person name="Suarez D.L."/>
            <person name="Swayne D.E."/>
        </authorList>
    </citation>
    <scope>NUCLEOTIDE SEQUENCE [LARGE SCALE GENOMIC DNA]</scope>
    <source>
        <strain evidence="11 12">DSM 3385</strain>
    </source>
</reference>
<dbReference type="GO" id="GO:0006865">
    <property type="term" value="P:amino acid transport"/>
    <property type="evidence" value="ECO:0007669"/>
    <property type="project" value="UniProtKB-KW"/>
</dbReference>
<comment type="subcellular location">
    <subcellularLocation>
        <location evidence="1">Cell inner membrane</location>
        <topology evidence="1">Multi-pass membrane protein</topology>
    </subcellularLocation>
    <subcellularLocation>
        <location evidence="9">Cell membrane</location>
        <topology evidence="9">Multi-pass membrane protein</topology>
    </subcellularLocation>
</comment>
<dbReference type="PANTHER" id="PTHR30614:SF0">
    <property type="entry name" value="L-CYSTINE TRANSPORT SYSTEM PERMEASE PROTEIN TCYL"/>
    <property type="match status" value="1"/>
</dbReference>
<organism evidence="11 12">
    <name type="scientific">Desulfocicer vacuolatum DSM 3385</name>
    <dbReference type="NCBI Taxonomy" id="1121400"/>
    <lineage>
        <taxon>Bacteria</taxon>
        <taxon>Pseudomonadati</taxon>
        <taxon>Thermodesulfobacteriota</taxon>
        <taxon>Desulfobacteria</taxon>
        <taxon>Desulfobacterales</taxon>
        <taxon>Desulfobacteraceae</taxon>
        <taxon>Desulfocicer</taxon>
    </lineage>
</organism>
<dbReference type="Pfam" id="PF00528">
    <property type="entry name" value="BPD_transp_1"/>
    <property type="match status" value="1"/>
</dbReference>
<feature type="transmembrane region" description="Helical" evidence="9">
    <location>
        <begin position="20"/>
        <end position="43"/>
    </location>
</feature>
<dbReference type="PROSITE" id="PS50928">
    <property type="entry name" value="ABC_TM1"/>
    <property type="match status" value="1"/>
</dbReference>
<proteinExistence type="inferred from homology"/>
<dbReference type="STRING" id="1121400.SAMN02746065_10415"/>
<evidence type="ECO:0000313" key="12">
    <source>
        <dbReference type="Proteomes" id="UP000192418"/>
    </source>
</evidence>
<evidence type="ECO:0000256" key="6">
    <source>
        <dbReference type="ARBA" id="ARBA00022970"/>
    </source>
</evidence>
<dbReference type="AlphaFoldDB" id="A0A1W2A178"/>
<dbReference type="InterPro" id="IPR000515">
    <property type="entry name" value="MetI-like"/>
</dbReference>
<evidence type="ECO:0000256" key="7">
    <source>
        <dbReference type="ARBA" id="ARBA00022989"/>
    </source>
</evidence>
<keyword evidence="3 9" id="KW-0813">Transport</keyword>
<dbReference type="GO" id="GO:0022857">
    <property type="term" value="F:transmembrane transporter activity"/>
    <property type="evidence" value="ECO:0007669"/>
    <property type="project" value="InterPro"/>
</dbReference>
<feature type="transmembrane region" description="Helical" evidence="9">
    <location>
        <begin position="165"/>
        <end position="185"/>
    </location>
</feature>
<keyword evidence="5 9" id="KW-0812">Transmembrane</keyword>
<dbReference type="PANTHER" id="PTHR30614">
    <property type="entry name" value="MEMBRANE COMPONENT OF AMINO ACID ABC TRANSPORTER"/>
    <property type="match status" value="1"/>
</dbReference>
<evidence type="ECO:0000256" key="4">
    <source>
        <dbReference type="ARBA" id="ARBA00022475"/>
    </source>
</evidence>
<dbReference type="NCBIfam" id="TIGR01726">
    <property type="entry name" value="HEQRo_perm_3TM"/>
    <property type="match status" value="1"/>
</dbReference>
<dbReference type="CDD" id="cd06261">
    <property type="entry name" value="TM_PBP2"/>
    <property type="match status" value="1"/>
</dbReference>
<keyword evidence="7 9" id="KW-1133">Transmembrane helix</keyword>
<protein>
    <submittedName>
        <fullName evidence="11">Amino acid ABC transporter membrane protein 2, PAAT family</fullName>
    </submittedName>
</protein>
<keyword evidence="4" id="KW-1003">Cell membrane</keyword>
<feature type="transmembrane region" description="Helical" evidence="9">
    <location>
        <begin position="197"/>
        <end position="219"/>
    </location>
</feature>
<evidence type="ECO:0000259" key="10">
    <source>
        <dbReference type="PROSITE" id="PS50928"/>
    </source>
</evidence>
<keyword evidence="6" id="KW-0029">Amino-acid transport</keyword>
<evidence type="ECO:0000256" key="9">
    <source>
        <dbReference type="RuleBase" id="RU363032"/>
    </source>
</evidence>
<dbReference type="InterPro" id="IPR043429">
    <property type="entry name" value="ArtM/GltK/GlnP/TcyL/YhdX-like"/>
</dbReference>
<evidence type="ECO:0000256" key="5">
    <source>
        <dbReference type="ARBA" id="ARBA00022692"/>
    </source>
</evidence>
<dbReference type="EMBL" id="FWXY01000004">
    <property type="protein sequence ID" value="SMC54400.1"/>
    <property type="molecule type" value="Genomic_DNA"/>
</dbReference>
<dbReference type="RefSeq" id="WP_212637743.1">
    <property type="nucleotide sequence ID" value="NZ_FWXY01000004.1"/>
</dbReference>
<evidence type="ECO:0000256" key="3">
    <source>
        <dbReference type="ARBA" id="ARBA00022448"/>
    </source>
</evidence>
<dbReference type="SUPFAM" id="SSF161098">
    <property type="entry name" value="MetI-like"/>
    <property type="match status" value="1"/>
</dbReference>
<comment type="similarity">
    <text evidence="2">Belongs to the binding-protein-dependent transport system permease family. HisMQ subfamily.</text>
</comment>
<evidence type="ECO:0000256" key="1">
    <source>
        <dbReference type="ARBA" id="ARBA00004429"/>
    </source>
</evidence>
<dbReference type="InterPro" id="IPR035906">
    <property type="entry name" value="MetI-like_sf"/>
</dbReference>
<name>A0A1W2A178_9BACT</name>
<keyword evidence="12" id="KW-1185">Reference proteome</keyword>